<protein>
    <submittedName>
        <fullName evidence="1">Uncharacterized protein</fullName>
    </submittedName>
</protein>
<organism evidence="1 2">
    <name type="scientific">Salicibibacter kimchii</name>
    <dbReference type="NCBI Taxonomy" id="2099786"/>
    <lineage>
        <taxon>Bacteria</taxon>
        <taxon>Bacillati</taxon>
        <taxon>Bacillota</taxon>
        <taxon>Bacilli</taxon>
        <taxon>Bacillales</taxon>
        <taxon>Bacillaceae</taxon>
        <taxon>Salicibibacter</taxon>
    </lineage>
</organism>
<dbReference type="AlphaFoldDB" id="A0A345C299"/>
<dbReference type="Proteomes" id="UP000252100">
    <property type="component" value="Chromosome"/>
</dbReference>
<sequence>MNEEIKEDLRSSIETLKDKSLKKALLKELQKDQWSSEELLLQLKDHAKKEIQNVDSNLEQIRVIDSFFSEHKIKKQSIEINYAGSRSVKNKPFKLSEIEGANKKAKADLEEIEKEI</sequence>
<reference evidence="1 2" key="1">
    <citation type="journal article" date="2018" name="J. Microbiol.">
        <title>Salicibibacter kimchii gen. nov., sp. nov., a moderately halophilic and alkalitolerant bacterium in the family Bacillaceae, isolated from kimchi.</title>
        <authorList>
            <person name="Jang J.Y."/>
            <person name="Oh Y.J."/>
            <person name="Lim S.K."/>
            <person name="Park H.K."/>
            <person name="Lee C."/>
            <person name="Kim J.Y."/>
            <person name="Lee M.A."/>
            <person name="Choi H.J."/>
        </authorList>
    </citation>
    <scope>NUCLEOTIDE SEQUENCE [LARGE SCALE GENOMIC DNA]</scope>
    <source>
        <strain evidence="1 2">NKC1-1</strain>
    </source>
</reference>
<accession>A0A345C299</accession>
<gene>
    <name evidence="1" type="ORF">DT065_15860</name>
</gene>
<proteinExistence type="predicted"/>
<evidence type="ECO:0000313" key="2">
    <source>
        <dbReference type="Proteomes" id="UP000252100"/>
    </source>
</evidence>
<keyword evidence="2" id="KW-1185">Reference proteome</keyword>
<dbReference type="RefSeq" id="WP_114375046.1">
    <property type="nucleotide sequence ID" value="NZ_CP031092.1"/>
</dbReference>
<evidence type="ECO:0000313" key="1">
    <source>
        <dbReference type="EMBL" id="AXF57330.1"/>
    </source>
</evidence>
<name>A0A345C299_9BACI</name>
<dbReference type="KEGG" id="rue:DT065_15860"/>
<dbReference type="EMBL" id="CP031092">
    <property type="protein sequence ID" value="AXF57330.1"/>
    <property type="molecule type" value="Genomic_DNA"/>
</dbReference>